<dbReference type="SMART" id="SM00105">
    <property type="entry name" value="ArfGap"/>
    <property type="match status" value="1"/>
</dbReference>
<dbReference type="CDD" id="cd08839">
    <property type="entry name" value="ArfGap_SMAP"/>
    <property type="match status" value="1"/>
</dbReference>
<evidence type="ECO:0000256" key="5">
    <source>
        <dbReference type="PROSITE-ProRule" id="PRU00288"/>
    </source>
</evidence>
<evidence type="ECO:0000256" key="6">
    <source>
        <dbReference type="SAM" id="MobiDB-lite"/>
    </source>
</evidence>
<keyword evidence="3 5" id="KW-0863">Zinc-finger</keyword>
<dbReference type="InterPro" id="IPR001164">
    <property type="entry name" value="ArfGAP_dom"/>
</dbReference>
<dbReference type="Pfam" id="PF01412">
    <property type="entry name" value="ArfGap"/>
    <property type="match status" value="1"/>
</dbReference>
<dbReference type="PANTHER" id="PTHR45705:SF1">
    <property type="entry name" value="FI20236P1"/>
    <property type="match status" value="1"/>
</dbReference>
<sequence>MPRKTEQELRKAEQDRLQALVVDLLREEENKYCADCDAKGPRWASWNLGIFLCIRCAGIHRNLGVHVSRVKSVNLDSWTPEQVQSMRVMGNAKAKAVYESGLPEHFRRPQSDQSLEAFIRAKYEHKRYILKDWSPPRVNVKDLPGVGETGSSGVDDAAKNSKQSKRSATNGGSVQPPSVIAPSSKPSSQASSSTNQSARSSASAASSTNQNPPPPSADLNQLLDFSSAPPSSGIAPQVSSNAVSAASASTNLLEDIFGGPVSAPSVQQHSLSNPTTPQTQALFDATPAPVPSAQPQSSAEQLGQALMGSSEVGKKSHSDIMALFGSGTSLNGAVSSPMTGGVSPMMGRQQFPVVGAGMPGAFGMAPQQPAVQGMMGGVPTSFHLGGALMPSTNQHQTTSVDFGGFQAYFPAQPPTMGGIPFQMGGAPAAPSNLQSMGGASMATSNLQSMPPSNQQSMGGFQMNAGFGQFQQSGGAPIGGSHGYGQQSGGALIGGSQGYGQQAMPAASMMGGFGQLQSQPLNDQLAGLSLGNQGPPPMATNNFWQ</sequence>
<evidence type="ECO:0000256" key="4">
    <source>
        <dbReference type="ARBA" id="ARBA00022833"/>
    </source>
</evidence>
<evidence type="ECO:0000256" key="3">
    <source>
        <dbReference type="ARBA" id="ARBA00022771"/>
    </source>
</evidence>
<dbReference type="PRINTS" id="PR00405">
    <property type="entry name" value="REVINTRACTNG"/>
</dbReference>
<dbReference type="GO" id="GO:0005096">
    <property type="term" value="F:GTPase activator activity"/>
    <property type="evidence" value="ECO:0007669"/>
    <property type="project" value="UniProtKB-KW"/>
</dbReference>
<dbReference type="GO" id="GO:0005737">
    <property type="term" value="C:cytoplasm"/>
    <property type="evidence" value="ECO:0007669"/>
    <property type="project" value="TreeGrafter"/>
</dbReference>
<dbReference type="SUPFAM" id="SSF57863">
    <property type="entry name" value="ArfGap/RecO-like zinc finger"/>
    <property type="match status" value="1"/>
</dbReference>
<dbReference type="WBParaSite" id="PSAMB.scaffold5680size11114.g27095.t1">
    <property type="protein sequence ID" value="PSAMB.scaffold5680size11114.g27095.t1"/>
    <property type="gene ID" value="PSAMB.scaffold5680size11114.g27095"/>
</dbReference>
<feature type="compositionally biased region" description="Low complexity" evidence="6">
    <location>
        <begin position="291"/>
        <end position="301"/>
    </location>
</feature>
<feature type="compositionally biased region" description="Polar residues" evidence="6">
    <location>
        <begin position="166"/>
        <end position="176"/>
    </location>
</feature>
<evidence type="ECO:0000256" key="2">
    <source>
        <dbReference type="ARBA" id="ARBA00022723"/>
    </source>
</evidence>
<dbReference type="PROSITE" id="PS50115">
    <property type="entry name" value="ARFGAP"/>
    <property type="match status" value="1"/>
</dbReference>
<keyword evidence="8" id="KW-1185">Reference proteome</keyword>
<dbReference type="FunFam" id="1.10.220.150:FF:000009">
    <property type="entry name" value="stromal membrane-associated protein 1 isoform X1"/>
    <property type="match status" value="1"/>
</dbReference>
<protein>
    <submittedName>
        <fullName evidence="9">Arf-GAP domain-containing protein</fullName>
    </submittedName>
</protein>
<dbReference type="AlphaFoldDB" id="A0A914WXZ3"/>
<feature type="compositionally biased region" description="Low complexity" evidence="6">
    <location>
        <begin position="181"/>
        <end position="210"/>
    </location>
</feature>
<feature type="region of interest" description="Disordered" evidence="6">
    <location>
        <begin position="139"/>
        <end position="237"/>
    </location>
</feature>
<accession>A0A914WXZ3</accession>
<feature type="compositionally biased region" description="Polar residues" evidence="6">
    <location>
        <begin position="264"/>
        <end position="281"/>
    </location>
</feature>
<dbReference type="InterPro" id="IPR038508">
    <property type="entry name" value="ArfGAP_dom_sf"/>
</dbReference>
<evidence type="ECO:0000256" key="1">
    <source>
        <dbReference type="ARBA" id="ARBA00022468"/>
    </source>
</evidence>
<name>A0A914WXZ3_9BILA</name>
<dbReference type="Proteomes" id="UP000887566">
    <property type="component" value="Unplaced"/>
</dbReference>
<dbReference type="Gene3D" id="1.10.220.150">
    <property type="entry name" value="Arf GTPase activating protein"/>
    <property type="match status" value="1"/>
</dbReference>
<dbReference type="InterPro" id="IPR044732">
    <property type="entry name" value="ArfGAP_SMAP1-like"/>
</dbReference>
<dbReference type="PANTHER" id="PTHR45705">
    <property type="entry name" value="FI20236P1"/>
    <property type="match status" value="1"/>
</dbReference>
<evidence type="ECO:0000259" key="7">
    <source>
        <dbReference type="PROSITE" id="PS50115"/>
    </source>
</evidence>
<dbReference type="InterPro" id="IPR051718">
    <property type="entry name" value="ARF_GTPase-activating"/>
</dbReference>
<proteinExistence type="predicted"/>
<feature type="region of interest" description="Disordered" evidence="6">
    <location>
        <begin position="260"/>
        <end position="311"/>
    </location>
</feature>
<keyword evidence="4" id="KW-0862">Zinc</keyword>
<evidence type="ECO:0000313" key="8">
    <source>
        <dbReference type="Proteomes" id="UP000887566"/>
    </source>
</evidence>
<evidence type="ECO:0000313" key="9">
    <source>
        <dbReference type="WBParaSite" id="PSAMB.scaffold5680size11114.g27095.t1"/>
    </source>
</evidence>
<organism evidence="8 9">
    <name type="scientific">Plectus sambesii</name>
    <dbReference type="NCBI Taxonomy" id="2011161"/>
    <lineage>
        <taxon>Eukaryota</taxon>
        <taxon>Metazoa</taxon>
        <taxon>Ecdysozoa</taxon>
        <taxon>Nematoda</taxon>
        <taxon>Chromadorea</taxon>
        <taxon>Plectida</taxon>
        <taxon>Plectina</taxon>
        <taxon>Plectoidea</taxon>
        <taxon>Plectidae</taxon>
        <taxon>Plectus</taxon>
    </lineage>
</organism>
<dbReference type="GO" id="GO:0008270">
    <property type="term" value="F:zinc ion binding"/>
    <property type="evidence" value="ECO:0007669"/>
    <property type="project" value="UniProtKB-KW"/>
</dbReference>
<feature type="domain" description="Arf-GAP" evidence="7">
    <location>
        <begin position="3"/>
        <end position="136"/>
    </location>
</feature>
<keyword evidence="1" id="KW-0343">GTPase activation</keyword>
<keyword evidence="2" id="KW-0479">Metal-binding</keyword>
<reference evidence="9" key="1">
    <citation type="submission" date="2022-11" db="UniProtKB">
        <authorList>
            <consortium name="WormBaseParasite"/>
        </authorList>
    </citation>
    <scope>IDENTIFICATION</scope>
</reference>
<dbReference type="InterPro" id="IPR037278">
    <property type="entry name" value="ARFGAP/RecO"/>
</dbReference>